<evidence type="ECO:0000313" key="1">
    <source>
        <dbReference type="EMBL" id="EFO14081.1"/>
    </source>
</evidence>
<accession>A0A1S0THR1</accession>
<reference evidence="1" key="1">
    <citation type="submission" date="2012-04" db="EMBL/GenBank/DDBJ databases">
        <title>The Genome Sequence of Loa loa.</title>
        <authorList>
            <consortium name="The Broad Institute Genome Sequencing Platform"/>
            <consortium name="Broad Institute Genome Sequencing Center for Infectious Disease"/>
            <person name="Nutman T.B."/>
            <person name="Fink D.L."/>
            <person name="Russ C."/>
            <person name="Young S."/>
            <person name="Zeng Q."/>
            <person name="Gargeya S."/>
            <person name="Alvarado L."/>
            <person name="Berlin A."/>
            <person name="Chapman S.B."/>
            <person name="Chen Z."/>
            <person name="Freedman E."/>
            <person name="Gellesch M."/>
            <person name="Goldberg J."/>
            <person name="Griggs A."/>
            <person name="Gujja S."/>
            <person name="Heilman E.R."/>
            <person name="Heiman D."/>
            <person name="Howarth C."/>
            <person name="Mehta T."/>
            <person name="Neiman D."/>
            <person name="Pearson M."/>
            <person name="Roberts A."/>
            <person name="Saif S."/>
            <person name="Shea T."/>
            <person name="Shenoy N."/>
            <person name="Sisk P."/>
            <person name="Stolte C."/>
            <person name="Sykes S."/>
            <person name="White J."/>
            <person name="Yandava C."/>
            <person name="Haas B."/>
            <person name="Henn M.R."/>
            <person name="Nusbaum C."/>
            <person name="Birren B."/>
        </authorList>
    </citation>
    <scope>NUCLEOTIDE SEQUENCE [LARGE SCALE GENOMIC DNA]</scope>
</reference>
<proteinExistence type="predicted"/>
<protein>
    <submittedName>
        <fullName evidence="1">Uncharacterized protein</fullName>
    </submittedName>
</protein>
<name>A0A1S0THR1_LOALO</name>
<dbReference type="GeneID" id="9951923"/>
<dbReference type="InParanoid" id="A0A1S0THR1"/>
<gene>
    <name evidence="1" type="ORF">LOAG_14442</name>
</gene>
<dbReference type="KEGG" id="loa:LOAG_14442"/>
<dbReference type="AlphaFoldDB" id="A0A1S0THR1"/>
<dbReference type="RefSeq" id="XP_003149988.1">
    <property type="nucleotide sequence ID" value="XM_003149940.1"/>
</dbReference>
<dbReference type="EMBL" id="JH712066">
    <property type="protein sequence ID" value="EFO14081.1"/>
    <property type="molecule type" value="Genomic_DNA"/>
</dbReference>
<dbReference type="CTD" id="9951923"/>
<sequence length="99" mass="11169">MRVRDTVNATHVYMMYVRYAIDVTYVHRLRDVVLAMRVAQHVCDARVRKACALSTCGVLIHDTHAHDGVLAVCLCDVSVLDVRLCQILCCACVRRVHVC</sequence>
<organism evidence="1">
    <name type="scientific">Loa loa</name>
    <name type="common">Eye worm</name>
    <name type="synonym">Filaria loa</name>
    <dbReference type="NCBI Taxonomy" id="7209"/>
    <lineage>
        <taxon>Eukaryota</taxon>
        <taxon>Metazoa</taxon>
        <taxon>Ecdysozoa</taxon>
        <taxon>Nematoda</taxon>
        <taxon>Chromadorea</taxon>
        <taxon>Rhabditida</taxon>
        <taxon>Spirurina</taxon>
        <taxon>Spiruromorpha</taxon>
        <taxon>Filarioidea</taxon>
        <taxon>Onchocercidae</taxon>
        <taxon>Loa</taxon>
    </lineage>
</organism>